<dbReference type="PROSITE" id="PS00595">
    <property type="entry name" value="AA_TRANSFER_CLASS_5"/>
    <property type="match status" value="1"/>
</dbReference>
<reference evidence="12 13" key="1">
    <citation type="journal article" date="2016" name="Nat. Commun.">
        <title>Thousands of microbial genomes shed light on interconnected biogeochemical processes in an aquifer system.</title>
        <authorList>
            <person name="Anantharaman K."/>
            <person name="Brown C.T."/>
            <person name="Hug L.A."/>
            <person name="Sharon I."/>
            <person name="Castelle C.J."/>
            <person name="Probst A.J."/>
            <person name="Thomas B.C."/>
            <person name="Singh A."/>
            <person name="Wilkins M.J."/>
            <person name="Karaoz U."/>
            <person name="Brodie E.L."/>
            <person name="Williams K.H."/>
            <person name="Hubbard S.S."/>
            <person name="Banfield J.F."/>
        </authorList>
    </citation>
    <scope>NUCLEOTIDE SEQUENCE [LARGE SCALE GENOMIC DNA]</scope>
</reference>
<dbReference type="Gene3D" id="3.90.1150.10">
    <property type="entry name" value="Aspartate Aminotransferase, domain 1"/>
    <property type="match status" value="1"/>
</dbReference>
<name>A0A1G1Y526_9BACT</name>
<evidence type="ECO:0000313" key="13">
    <source>
        <dbReference type="Proteomes" id="UP000178432"/>
    </source>
</evidence>
<dbReference type="InterPro" id="IPR015424">
    <property type="entry name" value="PyrdxlP-dep_Trfase"/>
</dbReference>
<dbReference type="PIRSF" id="PIRSF005572">
    <property type="entry name" value="NifS"/>
    <property type="match status" value="1"/>
</dbReference>
<dbReference type="Gene3D" id="3.40.640.10">
    <property type="entry name" value="Type I PLP-dependent aspartate aminotransferase-like (Major domain)"/>
    <property type="match status" value="1"/>
</dbReference>
<dbReference type="Pfam" id="PF00266">
    <property type="entry name" value="Aminotran_5"/>
    <property type="match status" value="1"/>
</dbReference>
<dbReference type="PANTHER" id="PTHR11601">
    <property type="entry name" value="CYSTEINE DESULFURYLASE FAMILY MEMBER"/>
    <property type="match status" value="1"/>
</dbReference>
<evidence type="ECO:0000256" key="3">
    <source>
        <dbReference type="ARBA" id="ARBA00012239"/>
    </source>
</evidence>
<dbReference type="PANTHER" id="PTHR11601:SF34">
    <property type="entry name" value="CYSTEINE DESULFURASE"/>
    <property type="match status" value="1"/>
</dbReference>
<organism evidence="12 13">
    <name type="scientific">Candidatus Buchananbacteria bacterium RIFCSPHIGHO2_01_FULL_46_12</name>
    <dbReference type="NCBI Taxonomy" id="1797536"/>
    <lineage>
        <taxon>Bacteria</taxon>
        <taxon>Candidatus Buchananiibacteriota</taxon>
    </lineage>
</organism>
<dbReference type="InterPro" id="IPR016454">
    <property type="entry name" value="Cysteine_dSase"/>
</dbReference>
<dbReference type="InterPro" id="IPR020578">
    <property type="entry name" value="Aminotrans_V_PyrdxlP_BS"/>
</dbReference>
<dbReference type="InterPro" id="IPR015422">
    <property type="entry name" value="PyrdxlP-dep_Trfase_small"/>
</dbReference>
<evidence type="ECO:0000256" key="10">
    <source>
        <dbReference type="RuleBase" id="RU004504"/>
    </source>
</evidence>
<comment type="catalytic activity">
    <reaction evidence="9">
        <text>(sulfur carrier)-H + L-cysteine = (sulfur carrier)-SH + L-alanine</text>
        <dbReference type="Rhea" id="RHEA:43892"/>
        <dbReference type="Rhea" id="RHEA-COMP:14737"/>
        <dbReference type="Rhea" id="RHEA-COMP:14739"/>
        <dbReference type="ChEBI" id="CHEBI:29917"/>
        <dbReference type="ChEBI" id="CHEBI:35235"/>
        <dbReference type="ChEBI" id="CHEBI:57972"/>
        <dbReference type="ChEBI" id="CHEBI:64428"/>
        <dbReference type="EC" id="2.8.1.7"/>
    </reaction>
</comment>
<dbReference type="EC" id="2.8.1.7" evidence="3"/>
<keyword evidence="4" id="KW-0808">Transferase</keyword>
<dbReference type="SUPFAM" id="SSF53383">
    <property type="entry name" value="PLP-dependent transferases"/>
    <property type="match status" value="1"/>
</dbReference>
<comment type="cofactor">
    <cofactor evidence="1 10">
        <name>pyridoxal 5'-phosphate</name>
        <dbReference type="ChEBI" id="CHEBI:597326"/>
    </cofactor>
</comment>
<dbReference type="GO" id="GO:0046872">
    <property type="term" value="F:metal ion binding"/>
    <property type="evidence" value="ECO:0007669"/>
    <property type="project" value="UniProtKB-KW"/>
</dbReference>
<dbReference type="GO" id="GO:0031071">
    <property type="term" value="F:cysteine desulfurase activity"/>
    <property type="evidence" value="ECO:0007669"/>
    <property type="project" value="UniProtKB-EC"/>
</dbReference>
<feature type="domain" description="Aminotransferase class V" evidence="11">
    <location>
        <begin position="6"/>
        <end position="369"/>
    </location>
</feature>
<evidence type="ECO:0000256" key="1">
    <source>
        <dbReference type="ARBA" id="ARBA00001933"/>
    </source>
</evidence>
<comment type="caution">
    <text evidence="12">The sequence shown here is derived from an EMBL/GenBank/DDBJ whole genome shotgun (WGS) entry which is preliminary data.</text>
</comment>
<proteinExistence type="inferred from homology"/>
<sequence>MPNQKIYFDHSATAPVDPEVFKAMAPFFSEIFGNASSIHGFGQAAQTAVDEAREAVAEFLGAKTNEVIFTSGATESDNLVILGLAKPGEQIITSKIEHPAILEACREMEKRGAEVTYLGVDAQGLVSLAELQKAIKAETRLVSIMYVNNEIGTIQPIAKIGEMIKELNQTRKEKIYFHTDAVQAANYCEMNVNKLGVDLMSLSAHKIYGPKGIGALYRRSGTPLKPIQFGGHQEAGLRPGTLNVPGIIGLGKAVELISQDKKNLGEIRKLRDYLIEEILKIIPKAQVNGDLKNRAPNNAHFSFYGVEGESLLLLLDQRGIAVSTGSACSSGSLEPSHVLMALGLNPLLAHGSLRITLGKFNTKKEIDRLIEVLPGIVEKLRKMSPLK</sequence>
<gene>
    <name evidence="12" type="ORF">A2663_02685</name>
</gene>
<evidence type="ECO:0000256" key="5">
    <source>
        <dbReference type="ARBA" id="ARBA00022723"/>
    </source>
</evidence>
<keyword evidence="6" id="KW-0663">Pyridoxal phosphate</keyword>
<dbReference type="InterPro" id="IPR015421">
    <property type="entry name" value="PyrdxlP-dep_Trfase_major"/>
</dbReference>
<dbReference type="InterPro" id="IPR000192">
    <property type="entry name" value="Aminotrans_V_dom"/>
</dbReference>
<keyword evidence="5" id="KW-0479">Metal-binding</keyword>
<dbReference type="Gene3D" id="1.10.260.50">
    <property type="match status" value="1"/>
</dbReference>
<evidence type="ECO:0000256" key="6">
    <source>
        <dbReference type="ARBA" id="ARBA00022898"/>
    </source>
</evidence>
<comment type="similarity">
    <text evidence="2">Belongs to the class-V pyridoxal-phosphate-dependent aminotransferase family. NifS/IscS subfamily.</text>
</comment>
<evidence type="ECO:0000256" key="2">
    <source>
        <dbReference type="ARBA" id="ARBA00006490"/>
    </source>
</evidence>
<evidence type="ECO:0000256" key="8">
    <source>
        <dbReference type="ARBA" id="ARBA00023014"/>
    </source>
</evidence>
<dbReference type="AlphaFoldDB" id="A0A1G1Y526"/>
<evidence type="ECO:0000256" key="7">
    <source>
        <dbReference type="ARBA" id="ARBA00023004"/>
    </source>
</evidence>
<protein>
    <recommendedName>
        <fullName evidence="3">cysteine desulfurase</fullName>
        <ecNumber evidence="3">2.8.1.7</ecNumber>
    </recommendedName>
</protein>
<dbReference type="GO" id="GO:0051536">
    <property type="term" value="F:iron-sulfur cluster binding"/>
    <property type="evidence" value="ECO:0007669"/>
    <property type="project" value="UniProtKB-KW"/>
</dbReference>
<keyword evidence="8" id="KW-0411">Iron-sulfur</keyword>
<evidence type="ECO:0000313" key="12">
    <source>
        <dbReference type="EMBL" id="OGY47435.1"/>
    </source>
</evidence>
<dbReference type="FunFam" id="3.40.640.10:FF:000084">
    <property type="entry name" value="IscS-like cysteine desulfurase"/>
    <property type="match status" value="1"/>
</dbReference>
<dbReference type="EMBL" id="MHIF01000037">
    <property type="protein sequence ID" value="OGY47435.1"/>
    <property type="molecule type" value="Genomic_DNA"/>
</dbReference>
<evidence type="ECO:0000256" key="9">
    <source>
        <dbReference type="ARBA" id="ARBA00050776"/>
    </source>
</evidence>
<evidence type="ECO:0000256" key="4">
    <source>
        <dbReference type="ARBA" id="ARBA00022679"/>
    </source>
</evidence>
<evidence type="ECO:0000259" key="11">
    <source>
        <dbReference type="Pfam" id="PF00266"/>
    </source>
</evidence>
<dbReference type="Proteomes" id="UP000178432">
    <property type="component" value="Unassembled WGS sequence"/>
</dbReference>
<accession>A0A1G1Y526</accession>
<keyword evidence="7" id="KW-0408">Iron</keyword>